<keyword evidence="3" id="KW-1185">Reference proteome</keyword>
<reference evidence="2 3" key="1">
    <citation type="submission" date="2024-09" db="EMBL/GenBank/DDBJ databases">
        <authorList>
            <person name="Sun Q."/>
            <person name="Mori K."/>
        </authorList>
    </citation>
    <scope>NUCLEOTIDE SEQUENCE [LARGE SCALE GENOMIC DNA]</scope>
    <source>
        <strain evidence="2 3">JCM 12520</strain>
    </source>
</reference>
<comment type="caution">
    <text evidence="2">The sequence shown here is derived from an EMBL/GenBank/DDBJ whole genome shotgun (WGS) entry which is preliminary data.</text>
</comment>
<dbReference type="RefSeq" id="WP_344912649.1">
    <property type="nucleotide sequence ID" value="NZ_BAAAYO010000010.1"/>
</dbReference>
<name>A0ABV5VU12_9BACL</name>
<dbReference type="EMBL" id="JBHMAG010000007">
    <property type="protein sequence ID" value="MFB9751785.1"/>
    <property type="molecule type" value="Genomic_DNA"/>
</dbReference>
<proteinExistence type="predicted"/>
<organism evidence="2 3">
    <name type="scientific">Paenibacillus hodogayensis</name>
    <dbReference type="NCBI Taxonomy" id="279208"/>
    <lineage>
        <taxon>Bacteria</taxon>
        <taxon>Bacillati</taxon>
        <taxon>Bacillota</taxon>
        <taxon>Bacilli</taxon>
        <taxon>Bacillales</taxon>
        <taxon>Paenibacillaceae</taxon>
        <taxon>Paenibacillus</taxon>
    </lineage>
</organism>
<protein>
    <submittedName>
        <fullName evidence="2">Uncharacterized protein</fullName>
    </submittedName>
</protein>
<sequence length="83" mass="9322">MMRQGGLESVQYIQMAKIPVEADKIEPLLVNRQPDEAIVAKIVDWIRTAGEGKSVPRPKGRRLTAHGRPYRWGSDSATGRRHS</sequence>
<dbReference type="Proteomes" id="UP001589619">
    <property type="component" value="Unassembled WGS sequence"/>
</dbReference>
<feature type="region of interest" description="Disordered" evidence="1">
    <location>
        <begin position="50"/>
        <end position="83"/>
    </location>
</feature>
<gene>
    <name evidence="2" type="ORF">ACFFNY_09395</name>
</gene>
<evidence type="ECO:0000313" key="2">
    <source>
        <dbReference type="EMBL" id="MFB9751785.1"/>
    </source>
</evidence>
<feature type="compositionally biased region" description="Basic residues" evidence="1">
    <location>
        <begin position="56"/>
        <end position="69"/>
    </location>
</feature>
<evidence type="ECO:0000256" key="1">
    <source>
        <dbReference type="SAM" id="MobiDB-lite"/>
    </source>
</evidence>
<evidence type="ECO:0000313" key="3">
    <source>
        <dbReference type="Proteomes" id="UP001589619"/>
    </source>
</evidence>
<accession>A0ABV5VU12</accession>